<comment type="caution">
    <text evidence="5">The sequence shown here is derived from an EMBL/GenBank/DDBJ whole genome shotgun (WGS) entry which is preliminary data.</text>
</comment>
<feature type="domain" description="DDE" evidence="4">
    <location>
        <begin position="78"/>
        <end position="206"/>
    </location>
</feature>
<keyword evidence="6" id="KW-1185">Reference proteome</keyword>
<dbReference type="EMBL" id="JANIBC010000019">
    <property type="protein sequence ID" value="MCQ8186482.1"/>
    <property type="molecule type" value="Genomic_DNA"/>
</dbReference>
<dbReference type="RefSeq" id="WP_256620407.1">
    <property type="nucleotide sequence ID" value="NZ_JANIBC010000019.1"/>
</dbReference>
<dbReference type="Proteomes" id="UP001142610">
    <property type="component" value="Unassembled WGS sequence"/>
</dbReference>
<evidence type="ECO:0000313" key="5">
    <source>
        <dbReference type="EMBL" id="MCQ8186482.1"/>
    </source>
</evidence>
<accession>A0A9X2RLF6</accession>
<evidence type="ECO:0000313" key="6">
    <source>
        <dbReference type="Proteomes" id="UP001142610"/>
    </source>
</evidence>
<sequence>MRATMTLLSYKRHRFSPVVIAHALWLYHRFPLSLRHIEEMLLARGIQVSYETIRRWSAKFGPEVAKSVRRRAPRQGDVWHLDEMQVKIGGKPYWLWRAVDAEGYVLDEVVSVSRDQKQARRLLVRCLKAQGWRKPKQIVTDKLRSYSAALRELMPSVRHLSHKGLNNRAENSHRPLRRREKIHQRFRSLGTPQRFTASLSALQNLFYIPTRKRTVLGRHIAKLNAFAELRIVLRSRFSQSLRGQGNTAPTDDLRPLI</sequence>
<keyword evidence="1" id="KW-0815">Transposition</keyword>
<keyword evidence="2" id="KW-0238">DNA-binding</keyword>
<dbReference type="InterPro" id="IPR052183">
    <property type="entry name" value="IS_Transposase"/>
</dbReference>
<dbReference type="PANTHER" id="PTHR35528">
    <property type="entry name" value="BLL1675 PROTEIN"/>
    <property type="match status" value="1"/>
</dbReference>
<dbReference type="PANTHER" id="PTHR35528:SF3">
    <property type="entry name" value="BLL1675 PROTEIN"/>
    <property type="match status" value="1"/>
</dbReference>
<keyword evidence="3" id="KW-0233">DNA recombination</keyword>
<dbReference type="GO" id="GO:0003677">
    <property type="term" value="F:DNA binding"/>
    <property type="evidence" value="ECO:0007669"/>
    <property type="project" value="UniProtKB-KW"/>
</dbReference>
<dbReference type="Pfam" id="PF13610">
    <property type="entry name" value="DDE_Tnp_IS240"/>
    <property type="match status" value="1"/>
</dbReference>
<dbReference type="AlphaFoldDB" id="A0A9X2RLF6"/>
<reference evidence="5" key="1">
    <citation type="submission" date="2022-07" db="EMBL/GenBank/DDBJ databases">
        <title>Parvularcula maris sp. nov., an algicidal bacterium isolated from seawater.</title>
        <authorList>
            <person name="Li F."/>
        </authorList>
    </citation>
    <scope>NUCLEOTIDE SEQUENCE</scope>
    <source>
        <strain evidence="5">BGMRC 0090</strain>
    </source>
</reference>
<name>A0A9X2RLF6_9PROT</name>
<dbReference type="NCBIfam" id="NF033587">
    <property type="entry name" value="transpos_IS6"/>
    <property type="match status" value="1"/>
</dbReference>
<evidence type="ECO:0000256" key="1">
    <source>
        <dbReference type="ARBA" id="ARBA00022578"/>
    </source>
</evidence>
<evidence type="ECO:0000256" key="3">
    <source>
        <dbReference type="ARBA" id="ARBA00023172"/>
    </source>
</evidence>
<dbReference type="GO" id="GO:0032196">
    <property type="term" value="P:transposition"/>
    <property type="evidence" value="ECO:0007669"/>
    <property type="project" value="UniProtKB-KW"/>
</dbReference>
<protein>
    <submittedName>
        <fullName evidence="5">IS6 family transposase</fullName>
    </submittedName>
</protein>
<proteinExistence type="predicted"/>
<organism evidence="5 6">
    <name type="scientific">Parvularcula maris</name>
    <dbReference type="NCBI Taxonomy" id="2965077"/>
    <lineage>
        <taxon>Bacteria</taxon>
        <taxon>Pseudomonadati</taxon>
        <taxon>Pseudomonadota</taxon>
        <taxon>Alphaproteobacteria</taxon>
        <taxon>Parvularculales</taxon>
        <taxon>Parvularculaceae</taxon>
        <taxon>Parvularcula</taxon>
    </lineage>
</organism>
<gene>
    <name evidence="5" type="ORF">NOG11_13955</name>
</gene>
<evidence type="ECO:0000259" key="4">
    <source>
        <dbReference type="Pfam" id="PF13610"/>
    </source>
</evidence>
<dbReference type="InterPro" id="IPR032874">
    <property type="entry name" value="DDE_dom"/>
</dbReference>
<dbReference type="GO" id="GO:0006310">
    <property type="term" value="P:DNA recombination"/>
    <property type="evidence" value="ECO:0007669"/>
    <property type="project" value="UniProtKB-KW"/>
</dbReference>
<dbReference type="InterPro" id="IPR047930">
    <property type="entry name" value="Transpos_IS6"/>
</dbReference>
<evidence type="ECO:0000256" key="2">
    <source>
        <dbReference type="ARBA" id="ARBA00023125"/>
    </source>
</evidence>